<evidence type="ECO:0000259" key="1">
    <source>
        <dbReference type="Pfam" id="PF03235"/>
    </source>
</evidence>
<sequence>MSEDGEIPMQRRLTTQDVTWFLDVNGLGRLDLEPSYQRKSVWTRRDRQYFLDTIFNNYPSPAIFLHKDIDEGGNTTYHVVDGKQRLETILMFVSNKLPIRDDIGDTRLANKRWRDLSDEPELKRRLWDYQFTVEMLDSIEPAVVNEVFGRLNRNSRKLSSQEIRHSRFDGWFITFAENEADRPLWRSLKVSTTARARRMQDVQFISELMAVLIEGRPIGFDQDWLDELYATYDEPEQLEPAFDPDEFSARFDALASYLQVAEEEHQIVSRHAVNFAHLYSLWVWLVQQDSLPDVEHFVSAYSTFMLEVEIAAGNPEPSSQQQLSPLVHQYADNARGATTDIRPRLSRHEALTRAMRAALSS</sequence>
<dbReference type="InterPro" id="IPR004919">
    <property type="entry name" value="GmrSD_N"/>
</dbReference>
<dbReference type="Proteomes" id="UP001160142">
    <property type="component" value="Unassembled WGS sequence"/>
</dbReference>
<evidence type="ECO:0000313" key="3">
    <source>
        <dbReference type="Proteomes" id="UP001160142"/>
    </source>
</evidence>
<dbReference type="PANTHER" id="PTHR39639:SF1">
    <property type="entry name" value="DUF262 DOMAIN-CONTAINING PROTEIN"/>
    <property type="match status" value="1"/>
</dbReference>
<keyword evidence="3" id="KW-1185">Reference proteome</keyword>
<protein>
    <recommendedName>
        <fullName evidence="1">GmrSD restriction endonucleases N-terminal domain-containing protein</fullName>
    </recommendedName>
</protein>
<evidence type="ECO:0000313" key="2">
    <source>
        <dbReference type="EMBL" id="MDH6180756.1"/>
    </source>
</evidence>
<dbReference type="PANTHER" id="PTHR39639">
    <property type="entry name" value="CHROMOSOME 16, WHOLE GENOME SHOTGUN SEQUENCE"/>
    <property type="match status" value="1"/>
</dbReference>
<organism evidence="2 3">
    <name type="scientific">Antiquaquibacter oligotrophicus</name>
    <dbReference type="NCBI Taxonomy" id="2880260"/>
    <lineage>
        <taxon>Bacteria</taxon>
        <taxon>Bacillati</taxon>
        <taxon>Actinomycetota</taxon>
        <taxon>Actinomycetes</taxon>
        <taxon>Micrococcales</taxon>
        <taxon>Microbacteriaceae</taxon>
        <taxon>Antiquaquibacter</taxon>
    </lineage>
</organism>
<reference evidence="2 3" key="1">
    <citation type="submission" date="2023-04" db="EMBL/GenBank/DDBJ databases">
        <title>Genome Encyclopedia of Bacteria and Archaea VI: Functional Genomics of Type Strains.</title>
        <authorList>
            <person name="Whitman W."/>
        </authorList>
    </citation>
    <scope>NUCLEOTIDE SEQUENCE [LARGE SCALE GENOMIC DNA]</scope>
    <source>
        <strain evidence="2 3">SG_E_30_P1</strain>
    </source>
</reference>
<dbReference type="EMBL" id="JARXVQ010000001">
    <property type="protein sequence ID" value="MDH6180756.1"/>
    <property type="molecule type" value="Genomic_DNA"/>
</dbReference>
<feature type="domain" description="GmrSD restriction endonucleases N-terminal" evidence="1">
    <location>
        <begin position="32"/>
        <end position="168"/>
    </location>
</feature>
<accession>A0ABT6KL67</accession>
<dbReference type="RefSeq" id="WP_322133095.1">
    <property type="nucleotide sequence ID" value="NZ_CP085036.1"/>
</dbReference>
<proteinExistence type="predicted"/>
<name>A0ABT6KL67_9MICO</name>
<dbReference type="Pfam" id="PF03235">
    <property type="entry name" value="GmrSD_N"/>
    <property type="match status" value="1"/>
</dbReference>
<comment type="caution">
    <text evidence="2">The sequence shown here is derived from an EMBL/GenBank/DDBJ whole genome shotgun (WGS) entry which is preliminary data.</text>
</comment>
<gene>
    <name evidence="2" type="ORF">M2152_000938</name>
</gene>